<keyword evidence="2" id="KW-1185">Reference proteome</keyword>
<accession>A0A3M7RE82</accession>
<dbReference type="AlphaFoldDB" id="A0A3M7RE82"/>
<dbReference type="EMBL" id="REGN01003564">
    <property type="protein sequence ID" value="RNA21912.1"/>
    <property type="molecule type" value="Genomic_DNA"/>
</dbReference>
<proteinExistence type="predicted"/>
<name>A0A3M7RE82_BRAPC</name>
<gene>
    <name evidence="1" type="ORF">BpHYR1_012202</name>
</gene>
<dbReference type="Proteomes" id="UP000276133">
    <property type="component" value="Unassembled WGS sequence"/>
</dbReference>
<sequence>MAPEGKSGKPIESIFGGTACKLGSKYSFSKKSKESLVTFNAKSIRPFSTASFRAKTLIFLPLALVSSIRPKSSVGSAA</sequence>
<reference evidence="1 2" key="1">
    <citation type="journal article" date="2018" name="Sci. Rep.">
        <title>Genomic signatures of local adaptation to the degree of environmental predictability in rotifers.</title>
        <authorList>
            <person name="Franch-Gras L."/>
            <person name="Hahn C."/>
            <person name="Garcia-Roger E.M."/>
            <person name="Carmona M.J."/>
            <person name="Serra M."/>
            <person name="Gomez A."/>
        </authorList>
    </citation>
    <scope>NUCLEOTIDE SEQUENCE [LARGE SCALE GENOMIC DNA]</scope>
    <source>
        <strain evidence="1">HYR1</strain>
    </source>
</reference>
<evidence type="ECO:0000313" key="2">
    <source>
        <dbReference type="Proteomes" id="UP000276133"/>
    </source>
</evidence>
<organism evidence="1 2">
    <name type="scientific">Brachionus plicatilis</name>
    <name type="common">Marine rotifer</name>
    <name type="synonym">Brachionus muelleri</name>
    <dbReference type="NCBI Taxonomy" id="10195"/>
    <lineage>
        <taxon>Eukaryota</taxon>
        <taxon>Metazoa</taxon>
        <taxon>Spiralia</taxon>
        <taxon>Gnathifera</taxon>
        <taxon>Rotifera</taxon>
        <taxon>Eurotatoria</taxon>
        <taxon>Monogononta</taxon>
        <taxon>Pseudotrocha</taxon>
        <taxon>Ploima</taxon>
        <taxon>Brachionidae</taxon>
        <taxon>Brachionus</taxon>
    </lineage>
</organism>
<protein>
    <submittedName>
        <fullName evidence="1">Uncharacterized protein</fullName>
    </submittedName>
</protein>
<evidence type="ECO:0000313" key="1">
    <source>
        <dbReference type="EMBL" id="RNA21912.1"/>
    </source>
</evidence>
<comment type="caution">
    <text evidence="1">The sequence shown here is derived from an EMBL/GenBank/DDBJ whole genome shotgun (WGS) entry which is preliminary data.</text>
</comment>